<evidence type="ECO:0000256" key="4">
    <source>
        <dbReference type="ARBA" id="ARBA00022989"/>
    </source>
</evidence>
<keyword evidence="8" id="KW-0067">ATP-binding</keyword>
<dbReference type="Proteomes" id="UP000187429">
    <property type="component" value="Unassembled WGS sequence"/>
</dbReference>
<dbReference type="InterPro" id="IPR013525">
    <property type="entry name" value="ABC2_TM"/>
</dbReference>
<keyword evidence="9" id="KW-1185">Reference proteome</keyword>
<keyword evidence="5 6" id="KW-0472">Membrane</keyword>
<evidence type="ECO:0000256" key="2">
    <source>
        <dbReference type="ARBA" id="ARBA00022448"/>
    </source>
</evidence>
<keyword evidence="3 6" id="KW-0812">Transmembrane</keyword>
<evidence type="ECO:0000313" key="9">
    <source>
        <dbReference type="Proteomes" id="UP000187429"/>
    </source>
</evidence>
<dbReference type="GO" id="GO:0016020">
    <property type="term" value="C:membrane"/>
    <property type="evidence" value="ECO:0007669"/>
    <property type="project" value="UniProtKB-SubCell"/>
</dbReference>
<reference evidence="9" key="1">
    <citation type="submission" date="2017-01" db="EMBL/GenBank/DDBJ databases">
        <authorList>
            <person name="Wang Y."/>
            <person name="White M."/>
            <person name="Kvist S."/>
            <person name="Moncalvo J.-M."/>
        </authorList>
    </citation>
    <scope>NUCLEOTIDE SEQUENCE [LARGE SCALE GENOMIC DNA]</scope>
    <source>
        <strain evidence="9">ID-206-W2</strain>
    </source>
</reference>
<feature type="domain" description="ABC-2 type transporter transmembrane" evidence="7">
    <location>
        <begin position="1"/>
        <end position="90"/>
    </location>
</feature>
<dbReference type="EMBL" id="LSSM01000948">
    <property type="protein sequence ID" value="OMJ27552.1"/>
    <property type="molecule type" value="Genomic_DNA"/>
</dbReference>
<feature type="transmembrane region" description="Helical" evidence="6">
    <location>
        <begin position="114"/>
        <end position="138"/>
    </location>
</feature>
<keyword evidence="2" id="KW-0813">Transport</keyword>
<evidence type="ECO:0000256" key="6">
    <source>
        <dbReference type="SAM" id="Phobius"/>
    </source>
</evidence>
<comment type="subcellular location">
    <subcellularLocation>
        <location evidence="1">Membrane</location>
        <topology evidence="1">Multi-pass membrane protein</topology>
    </subcellularLocation>
</comment>
<protein>
    <submittedName>
        <fullName evidence="8">ABC transporter ATP-binding protein/permease wht-1</fullName>
    </submittedName>
</protein>
<feature type="transmembrane region" description="Helical" evidence="6">
    <location>
        <begin position="12"/>
        <end position="36"/>
    </location>
</feature>
<dbReference type="GO" id="GO:0005524">
    <property type="term" value="F:ATP binding"/>
    <property type="evidence" value="ECO:0007669"/>
    <property type="project" value="UniProtKB-KW"/>
</dbReference>
<accession>A0A1R1YKX1</accession>
<evidence type="ECO:0000256" key="5">
    <source>
        <dbReference type="ARBA" id="ARBA00023136"/>
    </source>
</evidence>
<feature type="transmembrane region" description="Helical" evidence="6">
    <location>
        <begin position="43"/>
        <end position="63"/>
    </location>
</feature>
<dbReference type="OrthoDB" id="78613at2759"/>
<evidence type="ECO:0000256" key="3">
    <source>
        <dbReference type="ARBA" id="ARBA00022692"/>
    </source>
</evidence>
<dbReference type="GO" id="GO:0140359">
    <property type="term" value="F:ABC-type transporter activity"/>
    <property type="evidence" value="ECO:0007669"/>
    <property type="project" value="InterPro"/>
</dbReference>
<evidence type="ECO:0000256" key="1">
    <source>
        <dbReference type="ARBA" id="ARBA00004141"/>
    </source>
</evidence>
<organism evidence="8 9">
    <name type="scientific">Smittium culicis</name>
    <dbReference type="NCBI Taxonomy" id="133412"/>
    <lineage>
        <taxon>Eukaryota</taxon>
        <taxon>Fungi</taxon>
        <taxon>Fungi incertae sedis</taxon>
        <taxon>Zoopagomycota</taxon>
        <taxon>Kickxellomycotina</taxon>
        <taxon>Harpellomycetes</taxon>
        <taxon>Harpellales</taxon>
        <taxon>Legeriomycetaceae</taxon>
        <taxon>Smittium</taxon>
    </lineage>
</organism>
<dbReference type="Pfam" id="PF01061">
    <property type="entry name" value="ABC2_membrane"/>
    <property type="match status" value="1"/>
</dbReference>
<sequence>MVGYQPTFSKFVIHTVGLILISLNSFSIGLFVACIFANIEVALAVLPMFLVIPLVFGGFLVNAGHLQDWIAWLQWISPIKYGFTLLSTNLLKGYEIDGVDVGTSQLERLSLGPFGVLGCALFLFLFFVIFTLLSYYGLHRFMKKTTVKGQSENSVAKKKKVLLGPPDHKFTNEKDKPTLDVQIIS</sequence>
<keyword evidence="8" id="KW-0547">Nucleotide-binding</keyword>
<gene>
    <name evidence="8" type="ORF">AYI69_g3007</name>
</gene>
<evidence type="ECO:0000313" key="8">
    <source>
        <dbReference type="EMBL" id="OMJ27552.1"/>
    </source>
</evidence>
<comment type="caution">
    <text evidence="8">The sequence shown here is derived from an EMBL/GenBank/DDBJ whole genome shotgun (WGS) entry which is preliminary data.</text>
</comment>
<dbReference type="PANTHER" id="PTHR19241">
    <property type="entry name" value="ATP-BINDING CASSETTE TRANSPORTER"/>
    <property type="match status" value="1"/>
</dbReference>
<name>A0A1R1YKX1_9FUNG</name>
<proteinExistence type="predicted"/>
<evidence type="ECO:0000259" key="7">
    <source>
        <dbReference type="Pfam" id="PF01061"/>
    </source>
</evidence>
<keyword evidence="4 6" id="KW-1133">Transmembrane helix</keyword>
<dbReference type="AlphaFoldDB" id="A0A1R1YKX1"/>